<proteinExistence type="predicted"/>
<reference evidence="2 3" key="1">
    <citation type="submission" date="2022-12" db="EMBL/GenBank/DDBJ databases">
        <title>Two new species, Stenotrophomonas aracearum and Stenotrophomonas oahuensis, isolated from Anthurium (Araceae family) in Hawaii.</title>
        <authorList>
            <person name="Chunag S.C."/>
            <person name="Dobhal S."/>
            <person name="Alvarez A."/>
            <person name="Arif M."/>
        </authorList>
    </citation>
    <scope>NUCLEOTIDE SEQUENCE [LARGE SCALE GENOMIC DNA]</scope>
    <source>
        <strain evidence="2 3">A5588</strain>
    </source>
</reference>
<feature type="transmembrane region" description="Helical" evidence="1">
    <location>
        <begin position="12"/>
        <end position="34"/>
    </location>
</feature>
<evidence type="ECO:0008006" key="4">
    <source>
        <dbReference type="Google" id="ProtNLM"/>
    </source>
</evidence>
<evidence type="ECO:0000313" key="3">
    <source>
        <dbReference type="Proteomes" id="UP001305421"/>
    </source>
</evidence>
<keyword evidence="3" id="KW-1185">Reference proteome</keyword>
<keyword evidence="1" id="KW-0812">Transmembrane</keyword>
<keyword evidence="1" id="KW-1133">Transmembrane helix</keyword>
<feature type="transmembrane region" description="Helical" evidence="1">
    <location>
        <begin position="46"/>
        <end position="71"/>
    </location>
</feature>
<evidence type="ECO:0000256" key="1">
    <source>
        <dbReference type="SAM" id="Phobius"/>
    </source>
</evidence>
<organism evidence="2 3">
    <name type="scientific">Stenotrophomonas aracearum</name>
    <dbReference type="NCBI Taxonomy" id="3003272"/>
    <lineage>
        <taxon>Bacteria</taxon>
        <taxon>Pseudomonadati</taxon>
        <taxon>Pseudomonadota</taxon>
        <taxon>Gammaproteobacteria</taxon>
        <taxon>Lysobacterales</taxon>
        <taxon>Lysobacteraceae</taxon>
        <taxon>Stenotrophomonas</taxon>
    </lineage>
</organism>
<dbReference type="Proteomes" id="UP001305421">
    <property type="component" value="Chromosome"/>
</dbReference>
<dbReference type="RefSeq" id="WP_216362366.1">
    <property type="nucleotide sequence ID" value="NZ_CP115543.1"/>
</dbReference>
<sequence>MQLLYATFPDRMPGVGLLLLRLMVSSMLVWPWGLRVSLPHGDVLGWAWMAALLIVLGSLLPLGILAAVFVACLDPGLQGWPAGGLLASLLLLGPGAYSVDAILFGRRVVELPPSQRRRRSRPERGDHPKE</sequence>
<name>A0ABY9YFK2_9GAMM</name>
<dbReference type="EMBL" id="CP115543">
    <property type="protein sequence ID" value="WNH49660.1"/>
    <property type="molecule type" value="Genomic_DNA"/>
</dbReference>
<keyword evidence="1" id="KW-0472">Membrane</keyword>
<accession>A0ABY9YFK2</accession>
<gene>
    <name evidence="2" type="ORF">PDM28_04915</name>
</gene>
<evidence type="ECO:0000313" key="2">
    <source>
        <dbReference type="EMBL" id="WNH49660.1"/>
    </source>
</evidence>
<protein>
    <recommendedName>
        <fullName evidence="4">Transmembrane protein</fullName>
    </recommendedName>
</protein>
<feature type="transmembrane region" description="Helical" evidence="1">
    <location>
        <begin position="83"/>
        <end position="109"/>
    </location>
</feature>